<dbReference type="InterPro" id="IPR036251">
    <property type="entry name" value="Arg_repress_C_sf"/>
</dbReference>
<dbReference type="SUPFAM" id="SSF46785">
    <property type="entry name" value="Winged helix' DNA-binding domain"/>
    <property type="match status" value="1"/>
</dbReference>
<feature type="domain" description="Arginine repressor DNA-binding" evidence="11">
    <location>
        <begin position="41"/>
        <end position="100"/>
    </location>
</feature>
<dbReference type="GO" id="GO:1900079">
    <property type="term" value="P:regulation of arginine biosynthetic process"/>
    <property type="evidence" value="ECO:0007669"/>
    <property type="project" value="UniProtKB-UniRule"/>
</dbReference>
<evidence type="ECO:0000259" key="11">
    <source>
        <dbReference type="Pfam" id="PF01316"/>
    </source>
</evidence>
<evidence type="ECO:0000259" key="12">
    <source>
        <dbReference type="Pfam" id="PF02863"/>
    </source>
</evidence>
<comment type="function">
    <text evidence="10">Regulates arginine biosynthesis genes.</text>
</comment>
<name>A0A6S5JHR4_ENTCL</name>
<evidence type="ECO:0000256" key="6">
    <source>
        <dbReference type="ARBA" id="ARBA00022571"/>
    </source>
</evidence>
<evidence type="ECO:0000256" key="9">
    <source>
        <dbReference type="ARBA" id="ARBA00023163"/>
    </source>
</evidence>
<dbReference type="EMBL" id="AP022126">
    <property type="protein sequence ID" value="BBS30433.1"/>
    <property type="molecule type" value="Genomic_DNA"/>
</dbReference>
<evidence type="ECO:0000256" key="7">
    <source>
        <dbReference type="ARBA" id="ARBA00023015"/>
    </source>
</evidence>
<dbReference type="InterPro" id="IPR036390">
    <property type="entry name" value="WH_DNA-bd_sf"/>
</dbReference>
<dbReference type="Pfam" id="PF01316">
    <property type="entry name" value="Arg_repressor"/>
    <property type="match status" value="1"/>
</dbReference>
<dbReference type="InterPro" id="IPR020900">
    <property type="entry name" value="Arg_repress_DNA-bd"/>
</dbReference>
<dbReference type="Proteomes" id="UP000515488">
    <property type="component" value="Chromosome"/>
</dbReference>
<evidence type="ECO:0000256" key="10">
    <source>
        <dbReference type="HAMAP-Rule" id="MF_00173"/>
    </source>
</evidence>
<dbReference type="GO" id="GO:0003700">
    <property type="term" value="F:DNA-binding transcription factor activity"/>
    <property type="evidence" value="ECO:0007669"/>
    <property type="project" value="UniProtKB-UniRule"/>
</dbReference>
<reference evidence="13 14" key="1">
    <citation type="submission" date="2019-12" db="EMBL/GenBank/DDBJ databases">
        <title>complete genome sequences of Enterobacter cloacae str. WP5-S18-CRE-02 isolated from wastewater treatment plant effluent.</title>
        <authorList>
            <person name="Sekizuka T."/>
            <person name="Itokawa K."/>
            <person name="Yatsu K."/>
            <person name="Inamine Y."/>
            <person name="Kuroda M."/>
        </authorList>
    </citation>
    <scope>NUCLEOTIDE SEQUENCE [LARGE SCALE GENOMIC DNA]</scope>
    <source>
        <strain evidence="13 14">WP5-S18-CRE-02</strain>
    </source>
</reference>
<dbReference type="InterPro" id="IPR001669">
    <property type="entry name" value="Arg_repress"/>
</dbReference>
<keyword evidence="7 10" id="KW-0805">Transcription regulation</keyword>
<keyword evidence="5 10" id="KW-0963">Cytoplasm</keyword>
<dbReference type="GO" id="GO:0051259">
    <property type="term" value="P:protein complex oligomerization"/>
    <property type="evidence" value="ECO:0007669"/>
    <property type="project" value="InterPro"/>
</dbReference>
<dbReference type="InterPro" id="IPR036388">
    <property type="entry name" value="WH-like_DNA-bd_sf"/>
</dbReference>
<evidence type="ECO:0000256" key="1">
    <source>
        <dbReference type="ARBA" id="ARBA00004496"/>
    </source>
</evidence>
<organism evidence="13 14">
    <name type="scientific">Enterobacter cloacae</name>
    <dbReference type="NCBI Taxonomy" id="550"/>
    <lineage>
        <taxon>Bacteria</taxon>
        <taxon>Pseudomonadati</taxon>
        <taxon>Pseudomonadota</taxon>
        <taxon>Gammaproteobacteria</taxon>
        <taxon>Enterobacterales</taxon>
        <taxon>Enterobacteriaceae</taxon>
        <taxon>Enterobacter</taxon>
        <taxon>Enterobacter cloacae complex</taxon>
    </lineage>
</organism>
<dbReference type="GO" id="GO:0005737">
    <property type="term" value="C:cytoplasm"/>
    <property type="evidence" value="ECO:0007669"/>
    <property type="project" value="UniProtKB-SubCell"/>
</dbReference>
<dbReference type="HAMAP" id="MF_00173">
    <property type="entry name" value="Arg_repressor"/>
    <property type="match status" value="1"/>
</dbReference>
<sequence length="183" mass="20494">MALRLSGLWIGAVSPVISGTDMGTMMDYEEYSPKEQLQLTVCQRLIAEKGYLSQEEIRRDLQERGFETISQSTVSRLLKLLGVIKIRNAKGLKIYSLNPQLRPAPDAARTVSEMVVSVEHNSEFILIHTVAGYGRAVARILDYHQLPEILGVVAGSSIVWVAPRVVKRTALVHKQINYLLRTH</sequence>
<dbReference type="Gene3D" id="1.10.10.10">
    <property type="entry name" value="Winged helix-like DNA-binding domain superfamily/Winged helix DNA-binding domain"/>
    <property type="match status" value="1"/>
</dbReference>
<dbReference type="GO" id="GO:0006526">
    <property type="term" value="P:L-arginine biosynthetic process"/>
    <property type="evidence" value="ECO:0007669"/>
    <property type="project" value="UniProtKB-UniPathway"/>
</dbReference>
<keyword evidence="6 10" id="KW-0055">Arginine biosynthesis</keyword>
<protein>
    <recommendedName>
        <fullName evidence="4 10">Arginine repressor</fullName>
    </recommendedName>
</protein>
<comment type="subcellular location">
    <subcellularLocation>
        <location evidence="1 10">Cytoplasm</location>
    </subcellularLocation>
</comment>
<dbReference type="AlphaFoldDB" id="A0A6S5JHR4"/>
<comment type="pathway">
    <text evidence="2 10">Amino-acid biosynthesis; L-arginine biosynthesis [regulation].</text>
</comment>
<accession>A0A6S5JHR4</accession>
<keyword evidence="8 10" id="KW-0238">DNA-binding</keyword>
<dbReference type="Pfam" id="PF02863">
    <property type="entry name" value="Arg_repressor_C"/>
    <property type="match status" value="1"/>
</dbReference>
<comment type="similarity">
    <text evidence="3 10">Belongs to the ArgR family.</text>
</comment>
<dbReference type="InterPro" id="IPR020899">
    <property type="entry name" value="Arg_repress_C"/>
</dbReference>
<evidence type="ECO:0000256" key="3">
    <source>
        <dbReference type="ARBA" id="ARBA00008316"/>
    </source>
</evidence>
<evidence type="ECO:0000256" key="4">
    <source>
        <dbReference type="ARBA" id="ARBA00021148"/>
    </source>
</evidence>
<evidence type="ECO:0000256" key="8">
    <source>
        <dbReference type="ARBA" id="ARBA00023125"/>
    </source>
</evidence>
<dbReference type="PRINTS" id="PR01467">
    <property type="entry name" value="ARGREPRESSOR"/>
</dbReference>
<dbReference type="Gene3D" id="3.30.1360.40">
    <property type="match status" value="1"/>
</dbReference>
<dbReference type="PANTHER" id="PTHR34471">
    <property type="entry name" value="ARGININE REPRESSOR"/>
    <property type="match status" value="1"/>
</dbReference>
<keyword evidence="10" id="KW-0678">Repressor</keyword>
<evidence type="ECO:0000256" key="2">
    <source>
        <dbReference type="ARBA" id="ARBA00005040"/>
    </source>
</evidence>
<dbReference type="GO" id="GO:0034618">
    <property type="term" value="F:arginine binding"/>
    <property type="evidence" value="ECO:0007669"/>
    <property type="project" value="InterPro"/>
</dbReference>
<evidence type="ECO:0000256" key="5">
    <source>
        <dbReference type="ARBA" id="ARBA00022490"/>
    </source>
</evidence>
<dbReference type="PANTHER" id="PTHR34471:SF1">
    <property type="entry name" value="ARGININE REPRESSOR"/>
    <property type="match status" value="1"/>
</dbReference>
<proteinExistence type="inferred from homology"/>
<evidence type="ECO:0000313" key="14">
    <source>
        <dbReference type="Proteomes" id="UP000515488"/>
    </source>
</evidence>
<keyword evidence="9 10" id="KW-0804">Transcription</keyword>
<dbReference type="GO" id="GO:0003677">
    <property type="term" value="F:DNA binding"/>
    <property type="evidence" value="ECO:0007669"/>
    <property type="project" value="UniProtKB-KW"/>
</dbReference>
<evidence type="ECO:0000313" key="13">
    <source>
        <dbReference type="EMBL" id="BBS30433.1"/>
    </source>
</evidence>
<feature type="domain" description="Arginine repressor C-terminal" evidence="12">
    <location>
        <begin position="112"/>
        <end position="176"/>
    </location>
</feature>
<dbReference type="UniPathway" id="UPA00068"/>
<dbReference type="SUPFAM" id="SSF55252">
    <property type="entry name" value="C-terminal domain of arginine repressor"/>
    <property type="match status" value="1"/>
</dbReference>
<keyword evidence="10" id="KW-0028">Amino-acid biosynthesis</keyword>
<gene>
    <name evidence="10 13" type="primary">argR</name>
    <name evidence="13" type="ORF">WP5S18C02_06390</name>
</gene>